<dbReference type="Gene3D" id="1.10.3470.10">
    <property type="entry name" value="ABC transporter involved in vitamin B12 uptake, BtuC"/>
    <property type="match status" value="1"/>
</dbReference>
<dbReference type="OrthoDB" id="9789927at2"/>
<organism evidence="7 8">
    <name type="scientific">Sporomusa termitida</name>
    <dbReference type="NCBI Taxonomy" id="2377"/>
    <lineage>
        <taxon>Bacteria</taxon>
        <taxon>Bacillati</taxon>
        <taxon>Bacillota</taxon>
        <taxon>Negativicutes</taxon>
        <taxon>Selenomonadales</taxon>
        <taxon>Sporomusaceae</taxon>
        <taxon>Sporomusa</taxon>
    </lineage>
</organism>
<feature type="transmembrane region" description="Helical" evidence="6">
    <location>
        <begin position="6"/>
        <end position="28"/>
    </location>
</feature>
<evidence type="ECO:0000256" key="5">
    <source>
        <dbReference type="ARBA" id="ARBA00023136"/>
    </source>
</evidence>
<dbReference type="Proteomes" id="UP000320776">
    <property type="component" value="Chromosome"/>
</dbReference>
<keyword evidence="2" id="KW-1003">Cell membrane</keyword>
<comment type="subcellular location">
    <subcellularLocation>
        <location evidence="1">Cell membrane</location>
        <topology evidence="1">Multi-pass membrane protein</topology>
    </subcellularLocation>
</comment>
<dbReference type="CDD" id="cd06581">
    <property type="entry name" value="TM_PBP1_LivM_like"/>
    <property type="match status" value="1"/>
</dbReference>
<dbReference type="RefSeq" id="WP_144348835.1">
    <property type="nucleotide sequence ID" value="NZ_CP036259.1"/>
</dbReference>
<dbReference type="InterPro" id="IPR037294">
    <property type="entry name" value="ABC_BtuC-like"/>
</dbReference>
<dbReference type="InterPro" id="IPR001851">
    <property type="entry name" value="ABC_transp_permease"/>
</dbReference>
<feature type="transmembrane region" description="Helical" evidence="6">
    <location>
        <begin position="60"/>
        <end position="78"/>
    </location>
</feature>
<dbReference type="GO" id="GO:0005886">
    <property type="term" value="C:plasma membrane"/>
    <property type="evidence" value="ECO:0007669"/>
    <property type="project" value="UniProtKB-SubCell"/>
</dbReference>
<dbReference type="AlphaFoldDB" id="A0A517DPF3"/>
<keyword evidence="3 6" id="KW-0812">Transmembrane</keyword>
<name>A0A517DPF3_9FIRM</name>
<accession>A0A517DPF3</accession>
<reference evidence="7 8" key="1">
    <citation type="submission" date="2019-02" db="EMBL/GenBank/DDBJ databases">
        <title>Closed genome of Sporomusa termitida DSM 4440.</title>
        <authorList>
            <person name="Poehlein A."/>
            <person name="Daniel R."/>
        </authorList>
    </citation>
    <scope>NUCLEOTIDE SEQUENCE [LARGE SCALE GENOMIC DNA]</scope>
    <source>
        <strain evidence="7 8">DSM 4440</strain>
    </source>
</reference>
<feature type="transmembrane region" description="Helical" evidence="6">
    <location>
        <begin position="208"/>
        <end position="241"/>
    </location>
</feature>
<evidence type="ECO:0000256" key="6">
    <source>
        <dbReference type="SAM" id="Phobius"/>
    </source>
</evidence>
<dbReference type="Pfam" id="PF02653">
    <property type="entry name" value="BPD_transp_2"/>
    <property type="match status" value="1"/>
</dbReference>
<evidence type="ECO:0000256" key="4">
    <source>
        <dbReference type="ARBA" id="ARBA00022989"/>
    </source>
</evidence>
<keyword evidence="8" id="KW-1185">Reference proteome</keyword>
<evidence type="ECO:0000256" key="3">
    <source>
        <dbReference type="ARBA" id="ARBA00022692"/>
    </source>
</evidence>
<sequence>MYELVVGINIGIFILLALSLNVITGYAGQPSMGHAAFFGIGAYTAAVMTAKLGLSFWLSLPVAGIAAGVVGVLLGLVSLRVRDDFLAVTTIGVNFVAVAIFHYTPYLGSSYGLEVNKPVLFGTELGNPEFFALIVVLIILVCLLCVKIQNSWLGLALSGIRNNEEAAASLGIDVSRFKIIAFTIGTAIAGSTGAVYAHYMGFIYSSDFAFITSISILSMIVIGGMGTIRGAITGAIILGLMPEIFRFISDYRMLLYGGLLVFMMRFQPEGLLGENSFVWRKLSPCLNKAAAMMGLSSQRRISGDGKH</sequence>
<evidence type="ECO:0000256" key="1">
    <source>
        <dbReference type="ARBA" id="ARBA00004651"/>
    </source>
</evidence>
<dbReference type="EMBL" id="CP036259">
    <property type="protein sequence ID" value="QDR79146.1"/>
    <property type="molecule type" value="Genomic_DNA"/>
</dbReference>
<gene>
    <name evidence="7" type="ORF">SPTER_04130</name>
</gene>
<evidence type="ECO:0000256" key="2">
    <source>
        <dbReference type="ARBA" id="ARBA00022475"/>
    </source>
</evidence>
<dbReference type="PANTHER" id="PTHR30482">
    <property type="entry name" value="HIGH-AFFINITY BRANCHED-CHAIN AMINO ACID TRANSPORT SYSTEM PERMEASE"/>
    <property type="match status" value="1"/>
</dbReference>
<evidence type="ECO:0000313" key="7">
    <source>
        <dbReference type="EMBL" id="QDR79146.1"/>
    </source>
</evidence>
<dbReference type="KEGG" id="sted:SPTER_04130"/>
<keyword evidence="5 6" id="KW-0472">Membrane</keyword>
<dbReference type="InterPro" id="IPR043428">
    <property type="entry name" value="LivM-like"/>
</dbReference>
<protein>
    <submittedName>
        <fullName evidence="7">Urea ABC transporter, permease protein UrtC</fullName>
    </submittedName>
</protein>
<feature type="transmembrane region" description="Helical" evidence="6">
    <location>
        <begin position="130"/>
        <end position="148"/>
    </location>
</feature>
<proteinExistence type="predicted"/>
<feature type="transmembrane region" description="Helical" evidence="6">
    <location>
        <begin position="85"/>
        <end position="104"/>
    </location>
</feature>
<keyword evidence="4 6" id="KW-1133">Transmembrane helix</keyword>
<dbReference type="GO" id="GO:0015658">
    <property type="term" value="F:branched-chain amino acid transmembrane transporter activity"/>
    <property type="evidence" value="ECO:0007669"/>
    <property type="project" value="InterPro"/>
</dbReference>
<feature type="transmembrane region" description="Helical" evidence="6">
    <location>
        <begin position="179"/>
        <end position="202"/>
    </location>
</feature>
<dbReference type="PANTHER" id="PTHR30482:SF10">
    <property type="entry name" value="HIGH-AFFINITY BRANCHED-CHAIN AMINO ACID TRANSPORT PROTEIN BRAE"/>
    <property type="match status" value="1"/>
</dbReference>
<evidence type="ECO:0000313" key="8">
    <source>
        <dbReference type="Proteomes" id="UP000320776"/>
    </source>
</evidence>